<evidence type="ECO:0000256" key="6">
    <source>
        <dbReference type="ARBA" id="ARBA00022691"/>
    </source>
</evidence>
<evidence type="ECO:0000256" key="3">
    <source>
        <dbReference type="ARBA" id="ARBA00012236"/>
    </source>
</evidence>
<feature type="domain" description="Radical SAM core" evidence="15">
    <location>
        <begin position="58"/>
        <end position="291"/>
    </location>
</feature>
<evidence type="ECO:0000256" key="2">
    <source>
        <dbReference type="ARBA" id="ARBA00010765"/>
    </source>
</evidence>
<comment type="function">
    <text evidence="13">Catalyzes the conversion of dethiobiotin (DTB) to biotin by the insertion of a sulfur atom into dethiobiotin via a radical-based mechanism.</text>
</comment>
<evidence type="ECO:0000256" key="8">
    <source>
        <dbReference type="ARBA" id="ARBA00022723"/>
    </source>
</evidence>
<feature type="binding site" evidence="13 14">
    <location>
        <position position="216"/>
    </location>
    <ligand>
        <name>[2Fe-2S] cluster</name>
        <dbReference type="ChEBI" id="CHEBI:190135"/>
    </ligand>
</feature>
<accession>A0A165M764</accession>
<dbReference type="InterPro" id="IPR024177">
    <property type="entry name" value="Biotin_synthase"/>
</dbReference>
<dbReference type="PROSITE" id="PS51918">
    <property type="entry name" value="RADICAL_SAM"/>
    <property type="match status" value="1"/>
</dbReference>
<comment type="similarity">
    <text evidence="2 13">Belongs to the radical SAM superfamily. Biotin synthase family.</text>
</comment>
<keyword evidence="6 13" id="KW-0949">S-adenosyl-L-methionine</keyword>
<feature type="binding site" evidence="13 14">
    <location>
        <position position="80"/>
    </location>
    <ligand>
        <name>[4Fe-4S] cluster</name>
        <dbReference type="ChEBI" id="CHEBI:49883"/>
        <note>4Fe-4S-S-AdoMet</note>
    </ligand>
</feature>
<dbReference type="AlphaFoldDB" id="A0A165M764"/>
<dbReference type="InterPro" id="IPR013785">
    <property type="entry name" value="Aldolase_TIM"/>
</dbReference>
<evidence type="ECO:0000256" key="1">
    <source>
        <dbReference type="ARBA" id="ARBA00004942"/>
    </source>
</evidence>
<dbReference type="PIRSF" id="PIRSF001619">
    <property type="entry name" value="Biotin_synth"/>
    <property type="match status" value="1"/>
</dbReference>
<gene>
    <name evidence="13" type="primary">bioB</name>
    <name evidence="16" type="ORF">A3K90_09935</name>
</gene>
<comment type="cofactor">
    <cofactor evidence="14">
        <name>[2Fe-2S] cluster</name>
        <dbReference type="ChEBI" id="CHEBI:190135"/>
    </cofactor>
    <text evidence="14">Binds 1 [2Fe-2S] cluster. The cluster is coordinated with 3 cysteines and 1 arginine.</text>
</comment>
<dbReference type="InterPro" id="IPR002684">
    <property type="entry name" value="Biotin_synth/BioAB"/>
</dbReference>
<dbReference type="UniPathway" id="UPA00078">
    <property type="reaction ID" value="UER00162"/>
</dbReference>
<comment type="pathway">
    <text evidence="1 13">Cofactor biosynthesis; biotin biosynthesis; biotin from 7,8-diaminononanoate: step 2/2.</text>
</comment>
<evidence type="ECO:0000256" key="5">
    <source>
        <dbReference type="ARBA" id="ARBA00022679"/>
    </source>
</evidence>
<keyword evidence="9 13" id="KW-0093">Biotin biosynthesis</keyword>
<comment type="cofactor">
    <cofactor evidence="13">
        <name>[2Fe-2S] cluster</name>
        <dbReference type="ChEBI" id="CHEBI:190135"/>
    </cofactor>
    <text evidence="13">Binds 1 [2Fe-2S] cluster. The cluster is coordinated with 3 cysteines and 1 arginine.</text>
</comment>
<dbReference type="GO" id="GO:0051537">
    <property type="term" value="F:2 iron, 2 sulfur cluster binding"/>
    <property type="evidence" value="ECO:0007669"/>
    <property type="project" value="UniProtKB-KW"/>
</dbReference>
<dbReference type="GO" id="GO:0051539">
    <property type="term" value="F:4 iron, 4 sulfur cluster binding"/>
    <property type="evidence" value="ECO:0007669"/>
    <property type="project" value="UniProtKB-KW"/>
</dbReference>
<dbReference type="InterPro" id="IPR010722">
    <property type="entry name" value="BATS_dom"/>
</dbReference>
<dbReference type="HAMAP" id="MF_01694">
    <property type="entry name" value="BioB"/>
    <property type="match status" value="1"/>
</dbReference>
<dbReference type="SMART" id="SM00729">
    <property type="entry name" value="Elp3"/>
    <property type="match status" value="1"/>
</dbReference>
<evidence type="ECO:0000313" key="16">
    <source>
        <dbReference type="EMBL" id="KZK74895.1"/>
    </source>
</evidence>
<dbReference type="SFLD" id="SFLDG01278">
    <property type="entry name" value="biotin_synthase_like"/>
    <property type="match status" value="1"/>
</dbReference>
<evidence type="ECO:0000256" key="9">
    <source>
        <dbReference type="ARBA" id="ARBA00022756"/>
    </source>
</evidence>
<protein>
    <recommendedName>
        <fullName evidence="3 13">Biotin synthase</fullName>
        <ecNumber evidence="3 13">2.8.1.6</ecNumber>
    </recommendedName>
</protein>
<dbReference type="SFLD" id="SFLDS00029">
    <property type="entry name" value="Radical_SAM"/>
    <property type="match status" value="1"/>
</dbReference>
<evidence type="ECO:0000256" key="7">
    <source>
        <dbReference type="ARBA" id="ARBA00022714"/>
    </source>
</evidence>
<evidence type="ECO:0000256" key="13">
    <source>
        <dbReference type="HAMAP-Rule" id="MF_01694"/>
    </source>
</evidence>
<dbReference type="Gene3D" id="3.20.20.70">
    <property type="entry name" value="Aldolase class I"/>
    <property type="match status" value="1"/>
</dbReference>
<comment type="subunit">
    <text evidence="13">Homodimer.</text>
</comment>
<reference evidence="16 17" key="1">
    <citation type="submission" date="2016-03" db="EMBL/GenBank/DDBJ databases">
        <title>Speciation and ecological success in dimly lit waters: horizontal gene transfer in a green sulfur bacteria bloom unveiled by metagenomic assembly.</title>
        <authorList>
            <person name="Llorens-Mares T."/>
            <person name="Liu Z."/>
            <person name="Allen L.Z."/>
            <person name="Rusch D.B."/>
            <person name="Craig M.T."/>
            <person name="Dupont C.L."/>
            <person name="Bryant D.A."/>
            <person name="Casamayor E.O."/>
        </authorList>
    </citation>
    <scope>NUCLEOTIDE SEQUENCE [LARGE SCALE GENOMIC DNA]</scope>
    <source>
        <strain evidence="16">CIII</strain>
    </source>
</reference>
<dbReference type="Pfam" id="PF04055">
    <property type="entry name" value="Radical_SAM"/>
    <property type="match status" value="1"/>
</dbReference>
<dbReference type="PANTHER" id="PTHR22976">
    <property type="entry name" value="BIOTIN SYNTHASE"/>
    <property type="match status" value="1"/>
</dbReference>
<keyword evidence="5 13" id="KW-0808">Transferase</keyword>
<comment type="catalytic activity">
    <reaction evidence="12 13">
        <text>(4R,5S)-dethiobiotin + (sulfur carrier)-SH + 2 reduced [2Fe-2S]-[ferredoxin] + 2 S-adenosyl-L-methionine = (sulfur carrier)-H + biotin + 2 5'-deoxyadenosine + 2 L-methionine + 2 oxidized [2Fe-2S]-[ferredoxin]</text>
        <dbReference type="Rhea" id="RHEA:22060"/>
        <dbReference type="Rhea" id="RHEA-COMP:10000"/>
        <dbReference type="Rhea" id="RHEA-COMP:10001"/>
        <dbReference type="Rhea" id="RHEA-COMP:14737"/>
        <dbReference type="Rhea" id="RHEA-COMP:14739"/>
        <dbReference type="ChEBI" id="CHEBI:17319"/>
        <dbReference type="ChEBI" id="CHEBI:29917"/>
        <dbReference type="ChEBI" id="CHEBI:33737"/>
        <dbReference type="ChEBI" id="CHEBI:33738"/>
        <dbReference type="ChEBI" id="CHEBI:57586"/>
        <dbReference type="ChEBI" id="CHEBI:57844"/>
        <dbReference type="ChEBI" id="CHEBI:59789"/>
        <dbReference type="ChEBI" id="CHEBI:64428"/>
        <dbReference type="ChEBI" id="CHEBI:149473"/>
        <dbReference type="EC" id="2.8.1.6"/>
    </reaction>
</comment>
<dbReference type="GO" id="GO:0004076">
    <property type="term" value="F:biotin synthase activity"/>
    <property type="evidence" value="ECO:0007669"/>
    <property type="project" value="UniProtKB-UniRule"/>
</dbReference>
<comment type="cofactor">
    <cofactor evidence="13 14">
        <name>[4Fe-4S] cluster</name>
        <dbReference type="ChEBI" id="CHEBI:49883"/>
    </cofactor>
    <text evidence="13 14">Binds 1 [4Fe-4S] cluster. The cluster is coordinated with 3 cysteines and an exchangeable S-adenosyl-L-methionine.</text>
</comment>
<dbReference type="NCBIfam" id="TIGR00433">
    <property type="entry name" value="bioB"/>
    <property type="match status" value="1"/>
</dbReference>
<organism evidence="16 17">
    <name type="scientific">Pelodictyon luteolum</name>
    <dbReference type="NCBI Taxonomy" id="1100"/>
    <lineage>
        <taxon>Bacteria</taxon>
        <taxon>Pseudomonadati</taxon>
        <taxon>Chlorobiota</taxon>
        <taxon>Chlorobiia</taxon>
        <taxon>Chlorobiales</taxon>
        <taxon>Chlorobiaceae</taxon>
        <taxon>Chlorobium/Pelodictyon group</taxon>
        <taxon>Pelodictyon</taxon>
    </lineage>
</organism>
<feature type="binding site" evidence="13 14">
    <location>
        <position position="76"/>
    </location>
    <ligand>
        <name>[4Fe-4S] cluster</name>
        <dbReference type="ChEBI" id="CHEBI:49883"/>
        <note>4Fe-4S-S-AdoMet</note>
    </ligand>
</feature>
<feature type="binding site" evidence="13 14">
    <location>
        <position position="286"/>
    </location>
    <ligand>
        <name>[2Fe-2S] cluster</name>
        <dbReference type="ChEBI" id="CHEBI:190135"/>
    </ligand>
</feature>
<dbReference type="CDD" id="cd01335">
    <property type="entry name" value="Radical_SAM"/>
    <property type="match status" value="1"/>
</dbReference>
<keyword evidence="7 13" id="KW-0001">2Fe-2S</keyword>
<dbReference type="InterPro" id="IPR007197">
    <property type="entry name" value="rSAM"/>
</dbReference>
<evidence type="ECO:0000256" key="12">
    <source>
        <dbReference type="ARBA" id="ARBA00051157"/>
    </source>
</evidence>
<keyword evidence="10 13" id="KW-0408">Iron</keyword>
<dbReference type="EMBL" id="LVWG01000017">
    <property type="protein sequence ID" value="KZK74895.1"/>
    <property type="molecule type" value="Genomic_DNA"/>
</dbReference>
<keyword evidence="4 13" id="KW-0004">4Fe-4S</keyword>
<feature type="binding site" evidence="13 14">
    <location>
        <position position="155"/>
    </location>
    <ligand>
        <name>[2Fe-2S] cluster</name>
        <dbReference type="ChEBI" id="CHEBI:190135"/>
    </ligand>
</feature>
<keyword evidence="11 13" id="KW-0411">Iron-sulfur</keyword>
<feature type="binding site" evidence="13 14">
    <location>
        <position position="83"/>
    </location>
    <ligand>
        <name>[4Fe-4S] cluster</name>
        <dbReference type="ChEBI" id="CHEBI:49883"/>
        <note>4Fe-4S-S-AdoMet</note>
    </ligand>
</feature>
<comment type="caution">
    <text evidence="13">Lacks conserved residue(s) required for the propagation of feature annotation.</text>
</comment>
<evidence type="ECO:0000256" key="14">
    <source>
        <dbReference type="PIRSR" id="PIRSR001619-1"/>
    </source>
</evidence>
<dbReference type="InterPro" id="IPR058240">
    <property type="entry name" value="rSAM_sf"/>
</dbReference>
<dbReference type="SUPFAM" id="SSF102114">
    <property type="entry name" value="Radical SAM enzymes"/>
    <property type="match status" value="1"/>
</dbReference>
<dbReference type="PANTHER" id="PTHR22976:SF2">
    <property type="entry name" value="BIOTIN SYNTHASE, MITOCHONDRIAL"/>
    <property type="match status" value="1"/>
</dbReference>
<comment type="caution">
    <text evidence="16">The sequence shown here is derived from an EMBL/GenBank/DDBJ whole genome shotgun (WGS) entry which is preliminary data.</text>
</comment>
<evidence type="ECO:0000259" key="15">
    <source>
        <dbReference type="PROSITE" id="PS51918"/>
    </source>
</evidence>
<dbReference type="GO" id="GO:0009102">
    <property type="term" value="P:biotin biosynthetic process"/>
    <property type="evidence" value="ECO:0007669"/>
    <property type="project" value="UniProtKB-UniRule"/>
</dbReference>
<dbReference type="Proteomes" id="UP000076481">
    <property type="component" value="Unassembled WGS sequence"/>
</dbReference>
<proteinExistence type="inferred from homology"/>
<dbReference type="GO" id="GO:0005506">
    <property type="term" value="F:iron ion binding"/>
    <property type="evidence" value="ECO:0007669"/>
    <property type="project" value="UniProtKB-UniRule"/>
</dbReference>
<evidence type="ECO:0000256" key="4">
    <source>
        <dbReference type="ARBA" id="ARBA00022485"/>
    </source>
</evidence>
<evidence type="ECO:0000313" key="17">
    <source>
        <dbReference type="Proteomes" id="UP000076481"/>
    </source>
</evidence>
<dbReference type="InterPro" id="IPR006638">
    <property type="entry name" value="Elp3/MiaA/NifB-like_rSAM"/>
</dbReference>
<dbReference type="SMART" id="SM00876">
    <property type="entry name" value="BATS"/>
    <property type="match status" value="1"/>
</dbReference>
<evidence type="ECO:0000256" key="10">
    <source>
        <dbReference type="ARBA" id="ARBA00023004"/>
    </source>
</evidence>
<dbReference type="SFLD" id="SFLDG01060">
    <property type="entry name" value="BATS_domain_containing"/>
    <property type="match status" value="1"/>
</dbReference>
<sequence>MQSSTLPIPPLHPAVSAAYSVLETGEPIGRDAALVLSALPGEHALDIASLANKVRNRWGKGGVHACSIMNAKSGVCSENCRFCAQSRHNHSDIEVYPLVDEDAALFEARGCLEQGVSHFGIVTSGCGYLKMSTEFQRILSMIDRLHSELPSLEVCASLGVLGPDTAKALAERGIAHYNINIQVAPGRYGELIADTHTVEDRIETVRLLRRHGVSVCCGGIIGVGEQMEDRVEMMFALRELDVSVIPINVLVPIKGTPLEGAPSLPLVDIVKTFAIMRLVHPRKTIKFAAGRETVMKDFQGLLMLSGADGLLTGGYLTTRGREVADDTRFAGQLASFS</sequence>
<name>A0A165M764_PELLU</name>
<evidence type="ECO:0000256" key="11">
    <source>
        <dbReference type="ARBA" id="ARBA00023014"/>
    </source>
</evidence>
<keyword evidence="8 13" id="KW-0479">Metal-binding</keyword>
<dbReference type="EC" id="2.8.1.6" evidence="3 13"/>
<dbReference type="Pfam" id="PF06968">
    <property type="entry name" value="BATS"/>
    <property type="match status" value="1"/>
</dbReference>